<evidence type="ECO:0000313" key="10">
    <source>
        <dbReference type="EMBL" id="OGD85574.1"/>
    </source>
</evidence>
<dbReference type="InterPro" id="IPR019758">
    <property type="entry name" value="Pept_S26A_signal_pept_1_CS"/>
</dbReference>
<evidence type="ECO:0000256" key="7">
    <source>
        <dbReference type="RuleBase" id="RU003993"/>
    </source>
</evidence>
<evidence type="ECO:0000313" key="11">
    <source>
        <dbReference type="Proteomes" id="UP000177069"/>
    </source>
</evidence>
<feature type="active site" evidence="6">
    <location>
        <position position="40"/>
    </location>
</feature>
<evidence type="ECO:0000259" key="9">
    <source>
        <dbReference type="Pfam" id="PF10502"/>
    </source>
</evidence>
<dbReference type="EMBL" id="MFBA01000023">
    <property type="protein sequence ID" value="OGD85574.1"/>
    <property type="molecule type" value="Genomic_DNA"/>
</dbReference>
<accession>A0A1F5G192</accession>
<keyword evidence="7" id="KW-0812">Transmembrane</keyword>
<dbReference type="PROSITE" id="PS00761">
    <property type="entry name" value="SPASE_I_3"/>
    <property type="match status" value="1"/>
</dbReference>
<evidence type="ECO:0000256" key="6">
    <source>
        <dbReference type="PIRSR" id="PIRSR600223-1"/>
    </source>
</evidence>
<dbReference type="GO" id="GO:0016020">
    <property type="term" value="C:membrane"/>
    <property type="evidence" value="ECO:0007669"/>
    <property type="project" value="UniProtKB-SubCell"/>
</dbReference>
<dbReference type="InterPro" id="IPR019756">
    <property type="entry name" value="Pept_S26A_signal_pept_1_Ser-AS"/>
</dbReference>
<dbReference type="PANTHER" id="PTHR43390">
    <property type="entry name" value="SIGNAL PEPTIDASE I"/>
    <property type="match status" value="1"/>
</dbReference>
<dbReference type="GO" id="GO:0004252">
    <property type="term" value="F:serine-type endopeptidase activity"/>
    <property type="evidence" value="ECO:0007669"/>
    <property type="project" value="InterPro"/>
</dbReference>
<keyword evidence="7" id="KW-1133">Transmembrane helix</keyword>
<reference evidence="10 11" key="1">
    <citation type="journal article" date="2016" name="Nat. Commun.">
        <title>Thousands of microbial genomes shed light on interconnected biogeochemical processes in an aquifer system.</title>
        <authorList>
            <person name="Anantharaman K."/>
            <person name="Brown C.T."/>
            <person name="Hug L.A."/>
            <person name="Sharon I."/>
            <person name="Castelle C.J."/>
            <person name="Probst A.J."/>
            <person name="Thomas B.C."/>
            <person name="Singh A."/>
            <person name="Wilkins M.J."/>
            <person name="Karaoz U."/>
            <person name="Brodie E.L."/>
            <person name="Williams K.H."/>
            <person name="Hubbard S.S."/>
            <person name="Banfield J.F."/>
        </authorList>
    </citation>
    <scope>NUCLEOTIDE SEQUENCE [LARGE SCALE GENOMIC DNA]</scope>
</reference>
<gene>
    <name evidence="10" type="ORF">A2696_03385</name>
</gene>
<dbReference type="Proteomes" id="UP000177069">
    <property type="component" value="Unassembled WGS sequence"/>
</dbReference>
<keyword evidence="4 7" id="KW-0645">Protease</keyword>
<keyword evidence="5 7" id="KW-0378">Hydrolase</keyword>
<dbReference type="PRINTS" id="PR00727">
    <property type="entry name" value="LEADERPTASE"/>
</dbReference>
<dbReference type="GO" id="GO:0009003">
    <property type="term" value="F:signal peptidase activity"/>
    <property type="evidence" value="ECO:0007669"/>
    <property type="project" value="UniProtKB-EC"/>
</dbReference>
<feature type="domain" description="Peptidase S26" evidence="9">
    <location>
        <begin position="10"/>
        <end position="162"/>
    </location>
</feature>
<keyword evidence="7" id="KW-0472">Membrane</keyword>
<dbReference type="SUPFAM" id="SSF51306">
    <property type="entry name" value="LexA/Signal peptidase"/>
    <property type="match status" value="1"/>
</dbReference>
<dbReference type="InterPro" id="IPR019533">
    <property type="entry name" value="Peptidase_S26"/>
</dbReference>
<dbReference type="PANTHER" id="PTHR43390:SF1">
    <property type="entry name" value="CHLOROPLAST PROCESSING PEPTIDASE"/>
    <property type="match status" value="1"/>
</dbReference>
<evidence type="ECO:0000256" key="8">
    <source>
        <dbReference type="RuleBase" id="RU362042"/>
    </source>
</evidence>
<dbReference type="Pfam" id="PF10502">
    <property type="entry name" value="Peptidase_S26"/>
    <property type="match status" value="1"/>
</dbReference>
<organism evidence="10 11">
    <name type="scientific">Candidatus Curtissbacteria bacterium RIFCSPHIGHO2_01_FULL_41_13</name>
    <dbReference type="NCBI Taxonomy" id="1797745"/>
    <lineage>
        <taxon>Bacteria</taxon>
        <taxon>Candidatus Curtissiibacteriota</taxon>
    </lineage>
</organism>
<sequence>MREVVFLTLKEFFQTAIISLAIFLFVYLFLVQPHRVQGLSMVPTFESGELLLTEKLSYRLYRPQRGDVIVFEAPVSRNADFIKRIIGLPGETVKIEDGSIYINGQKLEENYTSSPTQGNETVTVGSNEYFVLGDNRSASSDSRSFGTIKKRTIRGKAWLVYWPIFKSASSFGARIISSVNYHISY</sequence>
<dbReference type="PROSITE" id="PS00760">
    <property type="entry name" value="SPASE_I_2"/>
    <property type="match status" value="1"/>
</dbReference>
<evidence type="ECO:0000256" key="5">
    <source>
        <dbReference type="ARBA" id="ARBA00022801"/>
    </source>
</evidence>
<dbReference type="InterPro" id="IPR000223">
    <property type="entry name" value="Pept_S26A_signal_pept_1"/>
</dbReference>
<comment type="subcellular location">
    <subcellularLocation>
        <location evidence="8">Membrane</location>
        <topology evidence="8">Single-pass type II membrane protein</topology>
    </subcellularLocation>
</comment>
<comment type="catalytic activity">
    <reaction evidence="1 7">
        <text>Cleavage of hydrophobic, N-terminal signal or leader sequences from secreted and periplasmic proteins.</text>
        <dbReference type="EC" id="3.4.21.89"/>
    </reaction>
</comment>
<dbReference type="NCBIfam" id="TIGR02227">
    <property type="entry name" value="sigpep_I_bact"/>
    <property type="match status" value="1"/>
</dbReference>
<dbReference type="Gene3D" id="2.10.109.10">
    <property type="entry name" value="Umud Fragment, subunit A"/>
    <property type="match status" value="1"/>
</dbReference>
<evidence type="ECO:0000256" key="2">
    <source>
        <dbReference type="ARBA" id="ARBA00009370"/>
    </source>
</evidence>
<dbReference type="AlphaFoldDB" id="A0A1F5G192"/>
<feature type="active site" evidence="6">
    <location>
        <position position="83"/>
    </location>
</feature>
<evidence type="ECO:0000256" key="1">
    <source>
        <dbReference type="ARBA" id="ARBA00000677"/>
    </source>
</evidence>
<dbReference type="CDD" id="cd06530">
    <property type="entry name" value="S26_SPase_I"/>
    <property type="match status" value="1"/>
</dbReference>
<evidence type="ECO:0000256" key="4">
    <source>
        <dbReference type="ARBA" id="ARBA00022670"/>
    </source>
</evidence>
<protein>
    <recommendedName>
        <fullName evidence="3 7">Signal peptidase I</fullName>
        <ecNumber evidence="3 7">3.4.21.89</ecNumber>
    </recommendedName>
</protein>
<dbReference type="EC" id="3.4.21.89" evidence="3 7"/>
<comment type="similarity">
    <text evidence="2 8">Belongs to the peptidase S26 family.</text>
</comment>
<proteinExistence type="inferred from homology"/>
<evidence type="ECO:0000256" key="3">
    <source>
        <dbReference type="ARBA" id="ARBA00013208"/>
    </source>
</evidence>
<dbReference type="PROSITE" id="PS00501">
    <property type="entry name" value="SPASE_I_1"/>
    <property type="match status" value="1"/>
</dbReference>
<dbReference type="InterPro" id="IPR019757">
    <property type="entry name" value="Pept_S26A_signal_pept_1_Lys-AS"/>
</dbReference>
<dbReference type="GO" id="GO:0006465">
    <property type="term" value="P:signal peptide processing"/>
    <property type="evidence" value="ECO:0007669"/>
    <property type="project" value="InterPro"/>
</dbReference>
<comment type="caution">
    <text evidence="10">The sequence shown here is derived from an EMBL/GenBank/DDBJ whole genome shotgun (WGS) entry which is preliminary data.</text>
</comment>
<dbReference type="InterPro" id="IPR036286">
    <property type="entry name" value="LexA/Signal_pep-like_sf"/>
</dbReference>
<name>A0A1F5G192_9BACT</name>
<feature type="transmembrane region" description="Helical" evidence="7">
    <location>
        <begin position="12"/>
        <end position="31"/>
    </location>
</feature>